<keyword evidence="1" id="KW-0732">Signal</keyword>
<feature type="signal peptide" evidence="1">
    <location>
        <begin position="1"/>
        <end position="16"/>
    </location>
</feature>
<evidence type="ECO:0008006" key="4">
    <source>
        <dbReference type="Google" id="ProtNLM"/>
    </source>
</evidence>
<organism evidence="2 3">
    <name type="scientific">Thecamonas trahens ATCC 50062</name>
    <dbReference type="NCBI Taxonomy" id="461836"/>
    <lineage>
        <taxon>Eukaryota</taxon>
        <taxon>Apusozoa</taxon>
        <taxon>Apusomonadida</taxon>
        <taxon>Apusomonadidae</taxon>
        <taxon>Thecamonas</taxon>
    </lineage>
</organism>
<dbReference type="Proteomes" id="UP000054408">
    <property type="component" value="Unassembled WGS sequence"/>
</dbReference>
<evidence type="ECO:0000313" key="3">
    <source>
        <dbReference type="Proteomes" id="UP000054408"/>
    </source>
</evidence>
<dbReference type="RefSeq" id="XP_013761234.1">
    <property type="nucleotide sequence ID" value="XM_013905780.1"/>
</dbReference>
<sequence length="1253" mass="128684">MCVFFFLLLFILSTTATLPTRLTSGLPPCSTAPIQLDPLPALTVTGKDVFQLPTMPSCTSRDQRLPSASSSWVAYCSWAVVLTAYDLERNATTVIARPSQEDKAFGSMTLAFVDSDNWIDIVVAELTGVGAGQAASGTLVVLRGTSDVNQFLPAVELIPPSTAPAVFISSLFMPGQMLSAMPVIKPTFPLVLATAGVDPAAGESVAHAVVLTHPFPAPAAVVNISTYTYIDESFTGVCVVDMYTLLVLHNGVVTAYASPISPTPFRPIRLYPKSDPLGPLFTAMAALDDINADGLGDAVAAGYNNYRVDSGVVLLVLSNGSPGLFRTAHVSSGDPGVGVFDSDGHPTVIFGTKLGLSTTTPATVFSARIDVAPGSPAPIYGLSRLYANSHIDAVGMVTAPRGSNVSTTPFAFIHACGNGGLCGSTARPPSGPTPRTFLALALPGEPLQANPTGVSWVTGLIDDDTEPDIVAFAGGAIITFINAVAANAADPDIPAWSRVVGPALPAPAVLAQPLVTATLSDIDGDGDLDVVCSVVDLALVGELSSLYMLLNTGGGTWAPPSAMTDASQFALDAGTVYGLAFTDTPLPGFVVVGHTGPTAPSRVLLAVPNSAHPTETYTLSSVLPELAVAPPGLRPVTLPSTLPRLTDLLVVTAPPSPHLLAIATNPGTGGGKWTSAAVHAPILDDQLLVDVAVGSLLGTAYDDAALLATDASSRSVVLVFLSQTPTSPPTAQLTLPTAEPASCSLVGMGQLAAEAGGQNALVDVFVLCSSLLMVYSQEPRGHFVQQPSAVVALATDSLVTRHKVLDIDGNGYHDILVASDANIYGILQWPSPWAEHNFEPRTLTPQTLACLATSISAASRCARDTLVLDTFASTCRHTTHWHISRSALILGTGRASSGINCFADDGSPHGVLFSIGSQKALLLSNMTLAGAGVATGSVYGSSAFRLSGSHALLRLDNALVTSFDNKAALASPASFLAPGAGAVASMDGSATLDARGTEFHSIVAGSKGGLVYINSHNAAHFSRVTLSKCIVSGVSSVLGGAFYVESNGRITASESLFEHCAASEFGGVFYLGPDGIAMLAYSRMVSNTAYGFGGVFFLQGGMFMSEDNMYLDNSAMFGGLVAVIGPDLGSPAALFQFPAVSNIRPTGYGKAFTATTFERDVINSSTASYGALFFTCGVRFGFGDSVTGAGNVASIGGGAVFACPSADGVPLTLDKVVIGDDARVLARLASAVGYGDTVATPATAIFGHATRSP</sequence>
<dbReference type="SUPFAM" id="SSF69318">
    <property type="entry name" value="Integrin alpha N-terminal domain"/>
    <property type="match status" value="2"/>
</dbReference>
<reference evidence="2 3" key="1">
    <citation type="submission" date="2010-05" db="EMBL/GenBank/DDBJ databases">
        <title>The Genome Sequence of Thecamonas trahens ATCC 50062.</title>
        <authorList>
            <consortium name="The Broad Institute Genome Sequencing Platform"/>
            <person name="Russ C."/>
            <person name="Cuomo C."/>
            <person name="Shea T."/>
            <person name="Young S.K."/>
            <person name="Zeng Q."/>
            <person name="Koehrsen M."/>
            <person name="Haas B."/>
            <person name="Borodovsky M."/>
            <person name="Guigo R."/>
            <person name="Alvarado L."/>
            <person name="Berlin A."/>
            <person name="Bochicchio J."/>
            <person name="Borenstein D."/>
            <person name="Chapman S."/>
            <person name="Chen Z."/>
            <person name="Freedman E."/>
            <person name="Gellesch M."/>
            <person name="Goldberg J."/>
            <person name="Griggs A."/>
            <person name="Gujja S."/>
            <person name="Heilman E."/>
            <person name="Heiman D."/>
            <person name="Hepburn T."/>
            <person name="Howarth C."/>
            <person name="Jen D."/>
            <person name="Larson L."/>
            <person name="Mehta T."/>
            <person name="Park D."/>
            <person name="Pearson M."/>
            <person name="Roberts A."/>
            <person name="Saif S."/>
            <person name="Shenoy N."/>
            <person name="Sisk P."/>
            <person name="Stolte C."/>
            <person name="Sykes S."/>
            <person name="Thomson T."/>
            <person name="Walk T."/>
            <person name="White J."/>
            <person name="Yandava C."/>
            <person name="Burger G."/>
            <person name="Gray M.W."/>
            <person name="Holland P.W.H."/>
            <person name="King N."/>
            <person name="Lang F.B.F."/>
            <person name="Roger A.J."/>
            <person name="Ruiz-Trillo I."/>
            <person name="Lander E."/>
            <person name="Nusbaum C."/>
        </authorList>
    </citation>
    <scope>NUCLEOTIDE SEQUENCE [LARGE SCALE GENOMIC DNA]</scope>
    <source>
        <strain evidence="2 3">ATCC 50062</strain>
    </source>
</reference>
<evidence type="ECO:0000256" key="1">
    <source>
        <dbReference type="SAM" id="SignalP"/>
    </source>
</evidence>
<keyword evidence="3" id="KW-1185">Reference proteome</keyword>
<dbReference type="GeneID" id="25569610"/>
<name>A0A0L0DVE5_THETB</name>
<proteinExistence type="predicted"/>
<dbReference type="EMBL" id="GL349440">
    <property type="protein sequence ID" value="KNC56185.1"/>
    <property type="molecule type" value="Genomic_DNA"/>
</dbReference>
<gene>
    <name evidence="2" type="ORF">AMSG_11695</name>
</gene>
<protein>
    <recommendedName>
        <fullName evidence="4">Right handed beta helix domain-containing protein</fullName>
    </recommendedName>
</protein>
<dbReference type="InterPro" id="IPR028994">
    <property type="entry name" value="Integrin_alpha_N"/>
</dbReference>
<accession>A0A0L0DVE5</accession>
<dbReference type="AlphaFoldDB" id="A0A0L0DVE5"/>
<feature type="chain" id="PRO_5005537479" description="Right handed beta helix domain-containing protein" evidence="1">
    <location>
        <begin position="17"/>
        <end position="1253"/>
    </location>
</feature>
<evidence type="ECO:0000313" key="2">
    <source>
        <dbReference type="EMBL" id="KNC56185.1"/>
    </source>
</evidence>
<dbReference type="SUPFAM" id="SSF51126">
    <property type="entry name" value="Pectin lyase-like"/>
    <property type="match status" value="1"/>
</dbReference>
<dbReference type="InterPro" id="IPR011050">
    <property type="entry name" value="Pectin_lyase_fold/virulence"/>
</dbReference>